<keyword evidence="3" id="KW-1185">Reference proteome</keyword>
<feature type="domain" description="Schlafen AlbA-2" evidence="1">
    <location>
        <begin position="24"/>
        <end position="143"/>
    </location>
</feature>
<evidence type="ECO:0000259" key="1">
    <source>
        <dbReference type="Pfam" id="PF04326"/>
    </source>
</evidence>
<dbReference type="STRING" id="1582439.NPIRD3C_0507"/>
<proteinExistence type="predicted"/>
<dbReference type="Pfam" id="PF04326">
    <property type="entry name" value="SLFN_AlbA_2"/>
    <property type="match status" value="1"/>
</dbReference>
<reference evidence="2 3" key="3">
    <citation type="journal article" date="2019" name="Int. J. Syst. Evol. Microbiol.">
        <title>Nitrosopumilus adriaticus sp. nov. and Nitrosopumilus piranensis sp. nov., two ammonia-oxidizing archaea from the Adriatic Sea and members of the class Nitrososphaeria.</title>
        <authorList>
            <person name="Bayer B."/>
            <person name="Vojvoda J."/>
            <person name="Reinthaler T."/>
            <person name="Reyes C."/>
            <person name="Pinto M."/>
            <person name="Herndl G.J."/>
        </authorList>
    </citation>
    <scope>NUCLEOTIDE SEQUENCE [LARGE SCALE GENOMIC DNA]</scope>
    <source>
        <strain evidence="2 3">D3C</strain>
    </source>
</reference>
<dbReference type="OrthoDB" id="114576at2157"/>
<protein>
    <submittedName>
        <fullName evidence="2">Putative transcriptional regulator with HTH domain</fullName>
    </submittedName>
</protein>
<dbReference type="GeneID" id="41599667"/>
<dbReference type="InterPro" id="IPR007421">
    <property type="entry name" value="Schlafen_AlbA_2_dom"/>
</dbReference>
<sequence>MIGKNILDISFDDIEFLLKNRIDESDVLDYKEKLVKEQDLVKHVCAFANTRGGHIVFGIKESGQGGYPVEITGLLTSDLNKEKLEQIVLSNIVPRLDVKIKSIIIPDSDKSILVVQIPDSSQKPHQSNHSKKFYKRFQFESAEMTENEVSDCYRRRFFNYKQVNQYINETLVDVKEDTVTLNVLVVPSNMQYRMIDTSNYEEIEKIQSIKYPLYFPQNSLPNYPLHPFAHGLTSKYPFNNRPEELQIHRNGSVLYVGYYDHKNENSEINIPYEKVATKIMQTLIFSHTLLSNHNYFGDVMIVVTTKCLSQSVLPNKNGYLSDYPHLDTLNAIIEREHSMPYVETKYEEITSSMMNEIFNHYGEFRCPLFDEQGNYNGYGGRKRRQQQSK</sequence>
<dbReference type="EMBL" id="CP010868">
    <property type="protein sequence ID" value="AJM91721.1"/>
    <property type="molecule type" value="Genomic_DNA"/>
</dbReference>
<dbReference type="RefSeq" id="WP_148702690.1">
    <property type="nucleotide sequence ID" value="NZ_CP010868.1"/>
</dbReference>
<dbReference type="Proteomes" id="UP000032027">
    <property type="component" value="Chromosome"/>
</dbReference>
<reference evidence="3" key="1">
    <citation type="submission" date="2015-02" db="EMBL/GenBank/DDBJ databases">
        <title>Characterization of two novel Thaumarchaeota isolated from the Northern Adriatic Sea.</title>
        <authorList>
            <person name="Bayer B."/>
            <person name="Vojvoda J."/>
            <person name="Offre P."/>
            <person name="Srivastava A."/>
            <person name="Elisabeth N."/>
            <person name="Garcia J.A.L."/>
            <person name="Schleper C."/>
            <person name="Herndl G.J."/>
        </authorList>
    </citation>
    <scope>NUCLEOTIDE SEQUENCE [LARGE SCALE GENOMIC DNA]</scope>
    <source>
        <strain evidence="3">D3C</strain>
    </source>
</reference>
<accession>A0A0C5BTW0</accession>
<evidence type="ECO:0000313" key="3">
    <source>
        <dbReference type="Proteomes" id="UP000032027"/>
    </source>
</evidence>
<dbReference type="InterPro" id="IPR038461">
    <property type="entry name" value="Schlafen_AlbA_2_dom_sf"/>
</dbReference>
<organism evidence="2 3">
    <name type="scientific">Nitrosopumilus piranensis</name>
    <dbReference type="NCBI Taxonomy" id="1582439"/>
    <lineage>
        <taxon>Archaea</taxon>
        <taxon>Nitrososphaerota</taxon>
        <taxon>Nitrososphaeria</taxon>
        <taxon>Nitrosopumilales</taxon>
        <taxon>Nitrosopumilaceae</taxon>
        <taxon>Nitrosopumilus</taxon>
    </lineage>
</organism>
<dbReference type="KEGG" id="nid:NPIRD3C_0507"/>
<dbReference type="AlphaFoldDB" id="A0A0C5BTW0"/>
<dbReference type="PATRIC" id="fig|1582439.9.peg.510"/>
<reference evidence="2 3" key="2">
    <citation type="journal article" date="2016" name="ISME J.">
        <title>Physiological and genomic characterization of two novel marine thaumarchaeal strains indicates niche differentiation.</title>
        <authorList>
            <person name="Bayer B."/>
            <person name="Vojvoda J."/>
            <person name="Offre P."/>
            <person name="Alves R.J."/>
            <person name="Elisabeth N.H."/>
            <person name="Garcia J.A."/>
            <person name="Volland J.M."/>
            <person name="Srivastava A."/>
            <person name="Schleper C."/>
            <person name="Herndl G.J."/>
        </authorList>
    </citation>
    <scope>NUCLEOTIDE SEQUENCE [LARGE SCALE GENOMIC DNA]</scope>
    <source>
        <strain evidence="2 3">D3C</strain>
    </source>
</reference>
<dbReference type="PANTHER" id="PTHR30595:SF6">
    <property type="entry name" value="SCHLAFEN ALBA-2 DOMAIN-CONTAINING PROTEIN"/>
    <property type="match status" value="1"/>
</dbReference>
<evidence type="ECO:0000313" key="2">
    <source>
        <dbReference type="EMBL" id="AJM91721.1"/>
    </source>
</evidence>
<gene>
    <name evidence="2" type="ORF">NPIRD3C_0507</name>
</gene>
<dbReference type="Gene3D" id="3.30.950.30">
    <property type="entry name" value="Schlafen, AAA domain"/>
    <property type="match status" value="1"/>
</dbReference>
<name>A0A0C5BTW0_9ARCH</name>
<dbReference type="HOGENOM" id="CLU_718891_0_0_2"/>
<dbReference type="PANTHER" id="PTHR30595">
    <property type="entry name" value="GLPR-RELATED TRANSCRIPTIONAL REPRESSOR"/>
    <property type="match status" value="1"/>
</dbReference>